<sequence>MPSFMAKRRRRKRERQQQQAAVTPVTTPAAAVPETIPASESPLRRLLRRTSSLASGLSRRRTRDSTQNDVLVGGSIGDGRSPDRYGDDDNRVPATPPPLPSQRQRLSSLSQNSRGITPLTPSPVFGRTIPPRAADDSGSSPLRPTQSQMQTQTQTQKQTQEKHQHQRNPSLSASASDVSLAESLKHRGYSGSHRLPVAETRPTNVAQVQTIASSSRLGGAGNTTRKMTGETKDVVIAADKPDKSLGSSRRSREEEPTTTTTTPATTAKADAEPGFERFQQHPAAVTPPPPAQDTATESSSEVERQTGSPHPPTPAPAPALAPALGSTVGNKEEEVEEEEAEEEEGESEPSRSYLSLRTALATPPRPGGNDLVDRVAPPLGPPTTMMTPGSLPLSSLGKQVGKGGGTARFGGGPSSPSLSSLSSSSSSVHERIVPEDSMMAMSDEAGQEMRGGLSHRVDSPSPPSNANTSNARLALAQEPVPSLLPLTPPTQHRLSDTRMHQVERAAPIVLGAVAAAAPTSYSHGERLPAVLFGTSQRTTRASGLVKEKGKEEGLSDEIEETAAALAGGAVPGGSLGDEAEHENNPLAVLDSSDDPFVVSASSSSRQTTTDHSDSKPSKLRVQESETTAQVSPNPRGPTLVPTAQEKPNDLEAHHDRGNAEREDVSPPLTESNEQGLGAVVPSVHAGTDEEEQALDNDSSSAGKPLDDPFVAPASSSVRHHAIPADSQEPQTARSPDFEGTRAAESRVPALQRAAEGIDRELSTGASSAQLDTVTRETSPSRLTNTIEGALGPATLDADVEPSDMKQELDHAATSMGILEDPLVVRPTSAHPSTMSHQSGASEEPSAEQTTPLGLAGQDAERDSVAGGNDAIPVVPEHSPDNVKPSEDLAEADVRALPTDSGASHDAPGVETGREEEAEAVEEAEDEAEPEPEPEEGRGISQVLDSADLSHIRQTTAGIQQPAHPTADHDPIRSRVLAFSPAEHAAHLVSFSPRGFMTPIEEVPTPVSVQDESTVRDPDEHHLHEAATTELPLRTPDEGRLAKESVARAERLVTRYVEPEETVDITESADDAVLAMGQPETSKRLPFPTSSSSSTLSEQSASNDETAIDLAQPVNNDRPLLPFVPRLFAPRLTLEFKWTDRLLPSDITLNTSTATPVTTMNVVALRPRERRISVYDTARNVSAYGASYVPRNRLTSWAFGERQNA</sequence>
<evidence type="ECO:0000313" key="1">
    <source>
        <dbReference type="EMBL" id="KAJ9117066.1"/>
    </source>
</evidence>
<gene>
    <name evidence="1" type="ORF">QFC24_006525</name>
</gene>
<organism evidence="1 2">
    <name type="scientific">Naganishia onofrii</name>
    <dbReference type="NCBI Taxonomy" id="1851511"/>
    <lineage>
        <taxon>Eukaryota</taxon>
        <taxon>Fungi</taxon>
        <taxon>Dikarya</taxon>
        <taxon>Basidiomycota</taxon>
        <taxon>Agaricomycotina</taxon>
        <taxon>Tremellomycetes</taxon>
        <taxon>Filobasidiales</taxon>
        <taxon>Filobasidiaceae</taxon>
        <taxon>Naganishia</taxon>
    </lineage>
</organism>
<keyword evidence="2" id="KW-1185">Reference proteome</keyword>
<dbReference type="EMBL" id="JASBWV010000033">
    <property type="protein sequence ID" value="KAJ9117066.1"/>
    <property type="molecule type" value="Genomic_DNA"/>
</dbReference>
<accession>A0ACC2X089</accession>
<name>A0ACC2X089_9TREE</name>
<reference evidence="1" key="1">
    <citation type="submission" date="2023-04" db="EMBL/GenBank/DDBJ databases">
        <title>Draft Genome sequencing of Naganishia species isolated from polar environments using Oxford Nanopore Technology.</title>
        <authorList>
            <person name="Leo P."/>
            <person name="Venkateswaran K."/>
        </authorList>
    </citation>
    <scope>NUCLEOTIDE SEQUENCE</scope>
    <source>
        <strain evidence="1">DBVPG 5303</strain>
    </source>
</reference>
<evidence type="ECO:0000313" key="2">
    <source>
        <dbReference type="Proteomes" id="UP001234202"/>
    </source>
</evidence>
<protein>
    <submittedName>
        <fullName evidence="1">Uncharacterized protein</fullName>
    </submittedName>
</protein>
<proteinExistence type="predicted"/>
<comment type="caution">
    <text evidence="1">The sequence shown here is derived from an EMBL/GenBank/DDBJ whole genome shotgun (WGS) entry which is preliminary data.</text>
</comment>
<dbReference type="Proteomes" id="UP001234202">
    <property type="component" value="Unassembled WGS sequence"/>
</dbReference>